<dbReference type="RefSeq" id="WP_021120925.1">
    <property type="nucleotide sequence ID" value="NZ_KE557284.1"/>
</dbReference>
<accession>S9Q4E9</accession>
<name>S9Q4E9_9RHOB</name>
<dbReference type="Proteomes" id="UP000015347">
    <property type="component" value="Unassembled WGS sequence"/>
</dbReference>
<evidence type="ECO:0000313" key="3">
    <source>
        <dbReference type="Proteomes" id="UP000015347"/>
    </source>
</evidence>
<proteinExistence type="predicted"/>
<feature type="transmembrane region" description="Helical" evidence="1">
    <location>
        <begin position="12"/>
        <end position="31"/>
    </location>
</feature>
<gene>
    <name evidence="2" type="ORF">Salmuc_01990</name>
</gene>
<organism evidence="2 3">
    <name type="scientific">Salipiger mucosus DSM 16094</name>
    <dbReference type="NCBI Taxonomy" id="1123237"/>
    <lineage>
        <taxon>Bacteria</taxon>
        <taxon>Pseudomonadati</taxon>
        <taxon>Pseudomonadota</taxon>
        <taxon>Alphaproteobacteria</taxon>
        <taxon>Rhodobacterales</taxon>
        <taxon>Roseobacteraceae</taxon>
        <taxon>Salipiger</taxon>
    </lineage>
</organism>
<reference evidence="3" key="1">
    <citation type="journal article" date="2014" name="Stand. Genomic Sci.">
        <title>Genome sequence of the exopolysaccharide-producing Salipiger mucosus type strain (DSM 16094(T)), a moderately halophilic member of the Roseobacter clade.</title>
        <authorList>
            <person name="Riedel T."/>
            <person name="Spring S."/>
            <person name="Fiebig A."/>
            <person name="Petersen J."/>
            <person name="Kyrpides N.C."/>
            <person name="Goker M."/>
            <person name="Klenk H.P."/>
        </authorList>
    </citation>
    <scope>NUCLEOTIDE SEQUENCE [LARGE SCALE GENOMIC DNA]</scope>
    <source>
        <strain evidence="3">DSM 16094</strain>
    </source>
</reference>
<keyword evidence="1" id="KW-0812">Transmembrane</keyword>
<dbReference type="HOGENOM" id="CLU_3011710_0_0_5"/>
<sequence length="56" mass="5737">MPLDRRKKKPLMGLVGGIGVVTGLAGAVGLLPGPLAIVLTFGIWIIGALIVELIFA</sequence>
<dbReference type="AlphaFoldDB" id="S9Q4E9"/>
<feature type="transmembrane region" description="Helical" evidence="1">
    <location>
        <begin position="37"/>
        <end position="55"/>
    </location>
</feature>
<keyword evidence="1" id="KW-0472">Membrane</keyword>
<dbReference type="EMBL" id="APVH01000059">
    <property type="protein sequence ID" value="EPX76206.1"/>
    <property type="molecule type" value="Genomic_DNA"/>
</dbReference>
<keyword evidence="1" id="KW-1133">Transmembrane helix</keyword>
<evidence type="ECO:0000256" key="1">
    <source>
        <dbReference type="SAM" id="Phobius"/>
    </source>
</evidence>
<keyword evidence="3" id="KW-1185">Reference proteome</keyword>
<comment type="caution">
    <text evidence="2">The sequence shown here is derived from an EMBL/GenBank/DDBJ whole genome shotgun (WGS) entry which is preliminary data.</text>
</comment>
<dbReference type="STRING" id="1123237.Salmuc_01990"/>
<evidence type="ECO:0000313" key="2">
    <source>
        <dbReference type="EMBL" id="EPX76206.1"/>
    </source>
</evidence>
<protein>
    <submittedName>
        <fullName evidence="2">Uncharacterized protein</fullName>
    </submittedName>
</protein>